<dbReference type="Pfam" id="PF08974">
    <property type="entry name" value="DUF1877"/>
    <property type="match status" value="1"/>
</dbReference>
<proteinExistence type="predicted"/>
<reference evidence="1" key="1">
    <citation type="submission" date="2024-07" db="EMBL/GenBank/DDBJ databases">
        <authorList>
            <person name="Yu S.T."/>
        </authorList>
    </citation>
    <scope>NUCLEOTIDE SEQUENCE</scope>
    <source>
        <strain evidence="1">R28</strain>
    </source>
</reference>
<sequence>MGVSISFISATTEELDRAAQDPDWADEFVYQLYGSDNFPAVDRPYGGPDRAWGGLQFLFDEAEVELEFLMDGFVILEDGTLFGWDAEQIQSLARQLRETPWERLAAHYDPERMAKQDVYPNMWTFDPEGRLGWLEDAYEELVGFFAAAAERGLGAFMNFSF</sequence>
<accession>A0AB39Q9Z0</accession>
<dbReference type="AlphaFoldDB" id="A0AB39Q9Z0"/>
<protein>
    <submittedName>
        <fullName evidence="1">YfbM family protein</fullName>
    </submittedName>
</protein>
<dbReference type="RefSeq" id="WP_369174041.1">
    <property type="nucleotide sequence ID" value="NZ_CP163439.1"/>
</dbReference>
<dbReference type="InterPro" id="IPR015068">
    <property type="entry name" value="DUF1877"/>
</dbReference>
<gene>
    <name evidence="1" type="ORF">AB5J49_41530</name>
</gene>
<name>A0AB39Q9Z0_9ACTN</name>
<dbReference type="InterPro" id="IPR035944">
    <property type="entry name" value="YfbM-like_sf"/>
</dbReference>
<evidence type="ECO:0000313" key="1">
    <source>
        <dbReference type="EMBL" id="XDQ39317.1"/>
    </source>
</evidence>
<dbReference type="EMBL" id="CP163439">
    <property type="protein sequence ID" value="XDQ39317.1"/>
    <property type="molecule type" value="Genomic_DNA"/>
</dbReference>
<organism evidence="1">
    <name type="scientific">Streptomyces sp. R28</name>
    <dbReference type="NCBI Taxonomy" id="3238628"/>
    <lineage>
        <taxon>Bacteria</taxon>
        <taxon>Bacillati</taxon>
        <taxon>Actinomycetota</taxon>
        <taxon>Actinomycetes</taxon>
        <taxon>Kitasatosporales</taxon>
        <taxon>Streptomycetaceae</taxon>
        <taxon>Streptomyces</taxon>
    </lineage>
</organism>
<dbReference type="SUPFAM" id="SSF111069">
    <property type="entry name" value="Hypothetical protein yfbM"/>
    <property type="match status" value="1"/>
</dbReference>
<dbReference type="Gene3D" id="3.40.1760.10">
    <property type="entry name" value="YfbM-like super family"/>
    <property type="match status" value="1"/>
</dbReference>